<dbReference type="Gene3D" id="2.40.50.140">
    <property type="entry name" value="Nucleic acid-binding proteins"/>
    <property type="match status" value="1"/>
</dbReference>
<organism evidence="1 2">
    <name type="scientific">Glarea lozoyensis (strain ATCC 74030 / MF5533)</name>
    <dbReference type="NCBI Taxonomy" id="1104152"/>
    <lineage>
        <taxon>Eukaryota</taxon>
        <taxon>Fungi</taxon>
        <taxon>Dikarya</taxon>
        <taxon>Ascomycota</taxon>
        <taxon>Pezizomycotina</taxon>
        <taxon>Leotiomycetes</taxon>
        <taxon>Helotiales</taxon>
        <taxon>Helotiaceae</taxon>
        <taxon>Glarea</taxon>
    </lineage>
</organism>
<dbReference type="GO" id="GO:0016233">
    <property type="term" value="P:telomere capping"/>
    <property type="evidence" value="ECO:0007669"/>
    <property type="project" value="InterPro"/>
</dbReference>
<comment type="caution">
    <text evidence="1">The sequence shown here is derived from an EMBL/GenBank/DDBJ whole genome shotgun (WGS) entry which is preliminary data.</text>
</comment>
<reference evidence="1 2" key="1">
    <citation type="journal article" date="2012" name="Eukaryot. Cell">
        <title>Genome sequence of the fungus Glarea lozoyensis: the first genome sequence of a species from the Helotiaceae family.</title>
        <authorList>
            <person name="Youssar L."/>
            <person name="Gruening B.A."/>
            <person name="Erxleben A."/>
            <person name="Guenther S."/>
            <person name="Huettel W."/>
        </authorList>
    </citation>
    <scope>NUCLEOTIDE SEQUENCE [LARGE SCALE GENOMIC DNA]</scope>
    <source>
        <strain evidence="2">ATCC 74030 / MF5533</strain>
    </source>
</reference>
<dbReference type="Pfam" id="PF12658">
    <property type="entry name" value="Ten1"/>
    <property type="match status" value="1"/>
</dbReference>
<accession>H0ENZ3</accession>
<gene>
    <name evidence="1" type="ORF">M7I_4358</name>
</gene>
<sequence length="144" mass="15985">MAGLHNGPLPTNLMLLSDLPHLAVGDKVRFLGCIQDYSSTSATCILEHKYPKDSSVQVHVDVKLLLRTMSAGHSRVGEWVNVIGYITAVRSAHRTLPEITVVYVQALLLWSAGSFDLHGYEKSLDQQRRDKLCEIDTKTGRDPT</sequence>
<dbReference type="GO" id="GO:1990879">
    <property type="term" value="C:CST complex"/>
    <property type="evidence" value="ECO:0007669"/>
    <property type="project" value="InterPro"/>
</dbReference>
<dbReference type="GO" id="GO:0043047">
    <property type="term" value="F:single-stranded telomeric DNA binding"/>
    <property type="evidence" value="ECO:0007669"/>
    <property type="project" value="InterPro"/>
</dbReference>
<evidence type="ECO:0008006" key="3">
    <source>
        <dbReference type="Google" id="ProtNLM"/>
    </source>
</evidence>
<dbReference type="InterPro" id="IPR012340">
    <property type="entry name" value="NA-bd_OB-fold"/>
</dbReference>
<name>H0ENZ3_GLAL7</name>
<evidence type="ECO:0000313" key="1">
    <source>
        <dbReference type="EMBL" id="EHK99682.1"/>
    </source>
</evidence>
<evidence type="ECO:0000313" key="2">
    <source>
        <dbReference type="Proteomes" id="UP000005446"/>
    </source>
</evidence>
<protein>
    <recommendedName>
        <fullName evidence="3">CST complex subunit Ten1</fullName>
    </recommendedName>
</protein>
<dbReference type="InParanoid" id="H0ENZ3"/>
<dbReference type="AlphaFoldDB" id="H0ENZ3"/>
<proteinExistence type="predicted"/>
<keyword evidence="2" id="KW-1185">Reference proteome</keyword>
<dbReference type="EMBL" id="AGUE01000108">
    <property type="protein sequence ID" value="EHK99682.1"/>
    <property type="molecule type" value="Genomic_DNA"/>
</dbReference>
<dbReference type="InterPro" id="IPR024222">
    <property type="entry name" value="Ten1_fungal"/>
</dbReference>
<dbReference type="HOGENOM" id="CLU_102601_1_0_1"/>
<dbReference type="Proteomes" id="UP000005446">
    <property type="component" value="Unassembled WGS sequence"/>
</dbReference>
<dbReference type="OrthoDB" id="5275361at2759"/>